<evidence type="ECO:0000256" key="6">
    <source>
        <dbReference type="RuleBase" id="RU000382"/>
    </source>
</evidence>
<sequence length="416" mass="45784">MSRDRAEQLKPTLKAVAARMLPPVTPIGFPAATDIDFSLIAPLSPGTLNNIGDPTVPGLEHRNVKDLEREVVGILAEWFQAPRQDRWGCVTTGGTEGNLYGLYLARTALPNGVVYFAETAHYSVAKAAHLLGLPAVRVPTRNGGELDYQELAERVNTHRHRPAIVVATVGTTMTEAVDNVAAIKVSLDRVGIPDDRRYVHVDAALTGIPLVLLHGTHPSVNLSEVGHVDSLTISGHKFLATPEPCGVLITRRRHRDRVARNVSYIGGVDATIAGSRSGHTVLQLWWALRSLDRPDHQRRAERARAVAAHTVRRLTEAGWAAWRHKHAFTVVMKAPSPAMIQRWALATHGEWSHIVCVPGVTTEVIDRFVDELVAEQRNEYQPAAPARAARRRWWQRQRVEHVGWPAAPHTGLPPVG</sequence>
<comment type="cofactor">
    <cofactor evidence="1 6">
        <name>pyridoxal 5'-phosphate</name>
        <dbReference type="ChEBI" id="CHEBI:597326"/>
    </cofactor>
</comment>
<dbReference type="InterPro" id="IPR015424">
    <property type="entry name" value="PyrdxlP-dep_Trfase"/>
</dbReference>
<dbReference type="PANTHER" id="PTHR46101:SF2">
    <property type="entry name" value="SERINE DECARBOXYLASE"/>
    <property type="match status" value="1"/>
</dbReference>
<dbReference type="InterPro" id="IPR051151">
    <property type="entry name" value="Group_II_Decarboxylase"/>
</dbReference>
<evidence type="ECO:0000313" key="7">
    <source>
        <dbReference type="EMBL" id="MCO1656885.1"/>
    </source>
</evidence>
<evidence type="ECO:0000256" key="4">
    <source>
        <dbReference type="ARBA" id="ARBA00022898"/>
    </source>
</evidence>
<name>A0ABT1A1T9_9PSEU</name>
<evidence type="ECO:0000313" key="8">
    <source>
        <dbReference type="Proteomes" id="UP001165283"/>
    </source>
</evidence>
<evidence type="ECO:0000256" key="5">
    <source>
        <dbReference type="ARBA" id="ARBA00023239"/>
    </source>
</evidence>
<dbReference type="Pfam" id="PF00282">
    <property type="entry name" value="Pyridoxal_deC"/>
    <property type="match status" value="1"/>
</dbReference>
<keyword evidence="4 6" id="KW-0663">Pyridoxal phosphate</keyword>
<evidence type="ECO:0000256" key="1">
    <source>
        <dbReference type="ARBA" id="ARBA00001933"/>
    </source>
</evidence>
<dbReference type="EC" id="4.1.1.22" evidence="7"/>
<evidence type="ECO:0000256" key="3">
    <source>
        <dbReference type="ARBA" id="ARBA00022793"/>
    </source>
</evidence>
<dbReference type="GO" id="GO:0004398">
    <property type="term" value="F:histidine decarboxylase activity"/>
    <property type="evidence" value="ECO:0007669"/>
    <property type="project" value="UniProtKB-EC"/>
</dbReference>
<gene>
    <name evidence="7" type="ORF">KDL28_17640</name>
</gene>
<protein>
    <submittedName>
        <fullName evidence="7">Histidine decarboxylase</fullName>
        <ecNumber evidence="7">4.1.1.22</ecNumber>
    </submittedName>
</protein>
<proteinExistence type="inferred from homology"/>
<dbReference type="InterPro" id="IPR015421">
    <property type="entry name" value="PyrdxlP-dep_Trfase_major"/>
</dbReference>
<organism evidence="7 8">
    <name type="scientific">Pseudonocardia humida</name>
    <dbReference type="NCBI Taxonomy" id="2800819"/>
    <lineage>
        <taxon>Bacteria</taxon>
        <taxon>Bacillati</taxon>
        <taxon>Actinomycetota</taxon>
        <taxon>Actinomycetes</taxon>
        <taxon>Pseudonocardiales</taxon>
        <taxon>Pseudonocardiaceae</taxon>
        <taxon>Pseudonocardia</taxon>
    </lineage>
</organism>
<dbReference type="PANTHER" id="PTHR46101">
    <property type="match status" value="1"/>
</dbReference>
<keyword evidence="8" id="KW-1185">Reference proteome</keyword>
<dbReference type="NCBIfam" id="NF002748">
    <property type="entry name" value="PRK02769.1"/>
    <property type="match status" value="1"/>
</dbReference>
<reference evidence="7" key="1">
    <citation type="submission" date="2021-04" db="EMBL/GenBank/DDBJ databases">
        <title>Pseudonocardia sp. nov., isolated from sandy soil of mangrove forest.</title>
        <authorList>
            <person name="Zan Z."/>
            <person name="Huang R."/>
            <person name="Liu W."/>
        </authorList>
    </citation>
    <scope>NUCLEOTIDE SEQUENCE</scope>
    <source>
        <strain evidence="7">S2-4</strain>
    </source>
</reference>
<keyword evidence="3" id="KW-0210">Decarboxylase</keyword>
<dbReference type="Proteomes" id="UP001165283">
    <property type="component" value="Unassembled WGS sequence"/>
</dbReference>
<dbReference type="RefSeq" id="WP_252440006.1">
    <property type="nucleotide sequence ID" value="NZ_JAGSOV010000037.1"/>
</dbReference>
<dbReference type="EMBL" id="JAGSOV010000037">
    <property type="protein sequence ID" value="MCO1656885.1"/>
    <property type="molecule type" value="Genomic_DNA"/>
</dbReference>
<dbReference type="InterPro" id="IPR002129">
    <property type="entry name" value="PyrdxlP-dep_de-COase"/>
</dbReference>
<comment type="caution">
    <text evidence="7">The sequence shown here is derived from an EMBL/GenBank/DDBJ whole genome shotgun (WGS) entry which is preliminary data.</text>
</comment>
<dbReference type="SUPFAM" id="SSF53383">
    <property type="entry name" value="PLP-dependent transferases"/>
    <property type="match status" value="1"/>
</dbReference>
<accession>A0ABT1A1T9</accession>
<keyword evidence="5 6" id="KW-0456">Lyase</keyword>
<dbReference type="Gene3D" id="3.40.640.10">
    <property type="entry name" value="Type I PLP-dependent aspartate aminotransferase-like (Major domain)"/>
    <property type="match status" value="1"/>
</dbReference>
<evidence type="ECO:0000256" key="2">
    <source>
        <dbReference type="ARBA" id="ARBA00009533"/>
    </source>
</evidence>
<comment type="similarity">
    <text evidence="2 6">Belongs to the group II decarboxylase family.</text>
</comment>